<dbReference type="Proteomes" id="UP000011086">
    <property type="component" value="Unassembled WGS sequence"/>
</dbReference>
<feature type="compositionally biased region" description="Basic and acidic residues" evidence="1">
    <location>
        <begin position="74"/>
        <end position="107"/>
    </location>
</feature>
<evidence type="ECO:0000313" key="2">
    <source>
        <dbReference type="EMBL" id="ELQ42396.1"/>
    </source>
</evidence>
<feature type="region of interest" description="Disordered" evidence="1">
    <location>
        <begin position="1"/>
        <end position="107"/>
    </location>
</feature>
<reference evidence="2" key="1">
    <citation type="journal article" date="2012" name="PLoS Genet.">
        <title>Comparative analysis of the genomes of two field isolates of the rice blast fungus Magnaporthe oryzae.</title>
        <authorList>
            <person name="Xue M."/>
            <person name="Yang J."/>
            <person name="Li Z."/>
            <person name="Hu S."/>
            <person name="Yao N."/>
            <person name="Dean R.A."/>
            <person name="Zhao W."/>
            <person name="Shen M."/>
            <person name="Zhang H."/>
            <person name="Li C."/>
            <person name="Liu L."/>
            <person name="Cao L."/>
            <person name="Xu X."/>
            <person name="Xing Y."/>
            <person name="Hsiang T."/>
            <person name="Zhang Z."/>
            <person name="Xu J.R."/>
            <person name="Peng Y.L."/>
        </authorList>
    </citation>
    <scope>NUCLEOTIDE SEQUENCE</scope>
    <source>
        <strain evidence="2">Y34</strain>
    </source>
</reference>
<dbReference type="EMBL" id="JH793268">
    <property type="protein sequence ID" value="ELQ42396.1"/>
    <property type="molecule type" value="Genomic_DNA"/>
</dbReference>
<gene>
    <name evidence="2" type="ORF">OOU_Y34scaffold00211g13</name>
</gene>
<accession>A0AA97P5E4</accession>
<name>A0AA97P5E4_PYRO3</name>
<protein>
    <submittedName>
        <fullName evidence="2">Uncharacterized protein</fullName>
    </submittedName>
</protein>
<evidence type="ECO:0000256" key="1">
    <source>
        <dbReference type="SAM" id="MobiDB-lite"/>
    </source>
</evidence>
<sequence length="217" mass="22781">MFSPPPPPPQHAKRLLSKEDRHGRHKRPGHDGAGPAVGEQPKQELQVPPGAGDRGGAGADRGDGLEAQQAVGRGGDREALVQGQEHDGQDAELAQRDGGRVLRDDRDAVQRRVEVGRAAGGGCGAGVRHPVGAARGAAVVGVREQALGAAAASAARHCCVERVGFVCLFAGGGGVERVEMEGARREQRSKELWLGRCGKRMDEAIHTKWGIICGRQV</sequence>
<organism evidence="2">
    <name type="scientific">Pyricularia oryzae (strain Y34)</name>
    <name type="common">Rice blast fungus</name>
    <name type="synonym">Magnaporthe oryzae</name>
    <dbReference type="NCBI Taxonomy" id="1143189"/>
    <lineage>
        <taxon>Eukaryota</taxon>
        <taxon>Fungi</taxon>
        <taxon>Dikarya</taxon>
        <taxon>Ascomycota</taxon>
        <taxon>Pezizomycotina</taxon>
        <taxon>Sordariomycetes</taxon>
        <taxon>Sordariomycetidae</taxon>
        <taxon>Magnaporthales</taxon>
        <taxon>Pyriculariaceae</taxon>
        <taxon>Pyricularia</taxon>
    </lineage>
</organism>
<proteinExistence type="predicted"/>
<dbReference type="AlphaFoldDB" id="A0AA97P5E4"/>
<feature type="compositionally biased region" description="Pro residues" evidence="1">
    <location>
        <begin position="1"/>
        <end position="10"/>
    </location>
</feature>